<evidence type="ECO:0000313" key="1">
    <source>
        <dbReference type="EMBL" id="KAJ3555133.1"/>
    </source>
</evidence>
<accession>A0ACC1T7I6</accession>
<reference evidence="1" key="1">
    <citation type="submission" date="2022-07" db="EMBL/GenBank/DDBJ databases">
        <title>Genome Sequence of Phlebia brevispora.</title>
        <authorList>
            <person name="Buettner E."/>
        </authorList>
    </citation>
    <scope>NUCLEOTIDE SEQUENCE</scope>
    <source>
        <strain evidence="1">MPL23</strain>
    </source>
</reference>
<comment type="caution">
    <text evidence="1">The sequence shown here is derived from an EMBL/GenBank/DDBJ whole genome shotgun (WGS) entry which is preliminary data.</text>
</comment>
<keyword evidence="2" id="KW-1185">Reference proteome</keyword>
<dbReference type="EMBL" id="JANHOG010000362">
    <property type="protein sequence ID" value="KAJ3555133.1"/>
    <property type="molecule type" value="Genomic_DNA"/>
</dbReference>
<dbReference type="Proteomes" id="UP001148662">
    <property type="component" value="Unassembled WGS sequence"/>
</dbReference>
<evidence type="ECO:0000313" key="2">
    <source>
        <dbReference type="Proteomes" id="UP001148662"/>
    </source>
</evidence>
<protein>
    <submittedName>
        <fullName evidence="1">Uncharacterized protein</fullName>
    </submittedName>
</protein>
<gene>
    <name evidence="1" type="ORF">NM688_g2745</name>
</gene>
<organism evidence="1 2">
    <name type="scientific">Phlebia brevispora</name>
    <dbReference type="NCBI Taxonomy" id="194682"/>
    <lineage>
        <taxon>Eukaryota</taxon>
        <taxon>Fungi</taxon>
        <taxon>Dikarya</taxon>
        <taxon>Basidiomycota</taxon>
        <taxon>Agaricomycotina</taxon>
        <taxon>Agaricomycetes</taxon>
        <taxon>Polyporales</taxon>
        <taxon>Meruliaceae</taxon>
        <taxon>Phlebia</taxon>
    </lineage>
</organism>
<name>A0ACC1T7I6_9APHY</name>
<sequence>MDYFTCENSPLLSDCSKDTGEFHHIEIIDVHKDVLGNFEVAEFPETPLLTPASSDEEFSEFIQSPTSEEPPALKAKVAANKTTAEQITVESTPPLYSMEYPQHVAIILFVQILIPIPFMLPMGFSFAKHALKLFVTGFAVGIVGHGLFNALQTIPLVGPFGPRPVAHLAQSAFSIDGILPLFFIQLKLSAMGGAAVGALMAHVLNFFFIGHSVCRLARGLDPEPSAMRAMGSSPTFQRLQQLSLDLATGIFMMPTGLVLRGWWLNLWGSLATPVAIPRWHAALLGATAVAIVQICTRIDWAPKSPEKYDPTDKTRSMSMIEVQSELISF</sequence>
<proteinExistence type="predicted"/>